<feature type="transmembrane region" description="Helical" evidence="1">
    <location>
        <begin position="227"/>
        <end position="246"/>
    </location>
</feature>
<keyword evidence="1" id="KW-0812">Transmembrane</keyword>
<dbReference type="OrthoDB" id="4922020at2"/>
<gene>
    <name evidence="2" type="ORF">DDW44_19265</name>
</gene>
<evidence type="ECO:0000313" key="3">
    <source>
        <dbReference type="Proteomes" id="UP000244900"/>
    </source>
</evidence>
<evidence type="ECO:0000256" key="1">
    <source>
        <dbReference type="SAM" id="Phobius"/>
    </source>
</evidence>
<feature type="transmembrane region" description="Helical" evidence="1">
    <location>
        <begin position="318"/>
        <end position="335"/>
    </location>
</feature>
<organism evidence="2 3">
    <name type="scientific">Streptomyces tirandamycinicus</name>
    <dbReference type="NCBI Taxonomy" id="2174846"/>
    <lineage>
        <taxon>Bacteria</taxon>
        <taxon>Bacillati</taxon>
        <taxon>Actinomycetota</taxon>
        <taxon>Actinomycetes</taxon>
        <taxon>Kitasatosporales</taxon>
        <taxon>Streptomycetaceae</taxon>
        <taxon>Streptomyces</taxon>
    </lineage>
</organism>
<name>A0A2S1SW94_9ACTN</name>
<feature type="transmembrane region" description="Helical" evidence="1">
    <location>
        <begin position="204"/>
        <end position="221"/>
    </location>
</feature>
<protein>
    <recommendedName>
        <fullName evidence="4">Glycosyltransferase RgtA/B/C/D-like domain-containing protein</fullName>
    </recommendedName>
</protein>
<keyword evidence="1" id="KW-1133">Transmembrane helix</keyword>
<proteinExistence type="predicted"/>
<keyword evidence="1" id="KW-0472">Membrane</keyword>
<dbReference type="KEGG" id="stir:DDW44_19265"/>
<keyword evidence="3" id="KW-1185">Reference proteome</keyword>
<sequence>MLPALIAIAYIVLQIIGKPTLAPANDAYRYNQAALQLLGDSPEQAHRTALKAYCHDKVRRESRSHGLKPENLRDDAAPYPTPGKGFSACMAESADGLKPVSPRYERIFEVRPGFPVLAAPFVAVFGAGSGLLVTSVLFTVVGGLVAYLLLRAVGAPARIALLGQAFFYACPIGWWGGYPLTEGPVLALIMSALLGAWWLFHRRLTAGTLLLAGSMVVGTAVKYSTFLLIAGALAAAAMVCLVLVAGTRHRGTYLMAALNTAVVLGIGALSIHYNLPGSTETLQDTFTDHFAQPDVAEPWPMLVELNGTYWTHWIQEQVRSPWLIAAVGLGAWGLFRHSRALGWIVLAVGLTGIATEIAHPVDSQGDRLMLNVWVIAVLGLPLLLHQLIQGRVDRERVPQLPVDSTAADSRPMARSAR</sequence>
<feature type="transmembrane region" description="Helical" evidence="1">
    <location>
        <begin position="121"/>
        <end position="150"/>
    </location>
</feature>
<feature type="transmembrane region" description="Helical" evidence="1">
    <location>
        <begin position="183"/>
        <end position="199"/>
    </location>
</feature>
<reference evidence="2 3" key="1">
    <citation type="submission" date="2018-05" db="EMBL/GenBank/DDBJ databases">
        <title>Complete genome sequence of sponge-derived Streptomyces sp. HNM0039.</title>
        <authorList>
            <person name="Huang X."/>
            <person name="Zhou S."/>
        </authorList>
    </citation>
    <scope>NUCLEOTIDE SEQUENCE [LARGE SCALE GENOMIC DNA]</scope>
    <source>
        <strain evidence="2 3">HNM0039</strain>
    </source>
</reference>
<evidence type="ECO:0008006" key="4">
    <source>
        <dbReference type="Google" id="ProtNLM"/>
    </source>
</evidence>
<dbReference type="Proteomes" id="UP000244900">
    <property type="component" value="Chromosome"/>
</dbReference>
<feature type="transmembrane region" description="Helical" evidence="1">
    <location>
        <begin position="253"/>
        <end position="273"/>
    </location>
</feature>
<dbReference type="EMBL" id="CP029188">
    <property type="protein sequence ID" value="AWI30681.1"/>
    <property type="molecule type" value="Genomic_DNA"/>
</dbReference>
<accession>A0A2S1SW94</accession>
<dbReference type="AlphaFoldDB" id="A0A2S1SW94"/>
<feature type="transmembrane region" description="Helical" evidence="1">
    <location>
        <begin position="370"/>
        <end position="388"/>
    </location>
</feature>
<evidence type="ECO:0000313" key="2">
    <source>
        <dbReference type="EMBL" id="AWI30681.1"/>
    </source>
</evidence>
<feature type="transmembrane region" description="Helical" evidence="1">
    <location>
        <begin position="340"/>
        <end position="358"/>
    </location>
</feature>